<dbReference type="AlphaFoldDB" id="A0A1H6FE79"/>
<dbReference type="RefSeq" id="WP_103920982.1">
    <property type="nucleotide sequence ID" value="NZ_FMSV02000528.1"/>
</dbReference>
<feature type="transmembrane region" description="Helical" evidence="1">
    <location>
        <begin position="184"/>
        <end position="204"/>
    </location>
</feature>
<accession>A0A1H6FE79</accession>
<feature type="transmembrane region" description="Helical" evidence="1">
    <location>
        <begin position="72"/>
        <end position="89"/>
    </location>
</feature>
<dbReference type="OrthoDB" id="5740672at2"/>
<dbReference type="EMBL" id="FMSV02000528">
    <property type="protein sequence ID" value="SEH07324.1"/>
    <property type="molecule type" value="Genomic_DNA"/>
</dbReference>
<evidence type="ECO:0000313" key="3">
    <source>
        <dbReference type="Proteomes" id="UP000236724"/>
    </source>
</evidence>
<protein>
    <submittedName>
        <fullName evidence="2">VanZ like family protein</fullName>
    </submittedName>
</protein>
<reference evidence="2 3" key="1">
    <citation type="submission" date="2016-10" db="EMBL/GenBank/DDBJ databases">
        <authorList>
            <person name="de Groot N.N."/>
        </authorList>
    </citation>
    <scope>NUCLEOTIDE SEQUENCE [LARGE SCALE GENOMIC DNA]</scope>
    <source>
        <strain evidence="2">MBHS1</strain>
    </source>
</reference>
<feature type="transmembrane region" description="Helical" evidence="1">
    <location>
        <begin position="7"/>
        <end position="28"/>
    </location>
</feature>
<feature type="transmembrane region" description="Helical" evidence="1">
    <location>
        <begin position="153"/>
        <end position="172"/>
    </location>
</feature>
<keyword evidence="3" id="KW-1185">Reference proteome</keyword>
<feature type="transmembrane region" description="Helical" evidence="1">
    <location>
        <begin position="95"/>
        <end position="113"/>
    </location>
</feature>
<name>A0A1H6FE79_9GAMM</name>
<keyword evidence="1" id="KW-0812">Transmembrane</keyword>
<dbReference type="NCBIfam" id="NF037970">
    <property type="entry name" value="vanZ_1"/>
    <property type="match status" value="1"/>
</dbReference>
<sequence length="408" mass="47468">MGKELRSWVYVTLWSVFIFIAIPFARTIEALVDKYFGSSFFLYVVLIFIIIASVVLLLELSKRKLQTGKNKVWLLTVTVAFIAYTIHLREMPEEAVHFVLYSVLGVFLFRALAHRNKDYSIYFSAAALGAIIGTLDETIQWIVPGRYWELADIWINFFAVVLVQIGIAKGFNPSFISAPVRASSLLFLSRVLIVFVVLMQLTFLNTTPRIAWYAEKIPLLDFLRSNESVMVEYGYLYKDPDTGIFRSRLNHDELKQTDAARAKEAVAIINQYTKEKYSEFLQKYTPISDPFLHECLVHLFSRNVNAKRADKYKDNPEKYSQYITRAYYENNILEKYFSETFKPSKFFWDRQYLADMKQAIDRQMKYESATSRNLITKISALWIQLIFIAILAGLLYLSFQLSRHGEKS</sequence>
<feature type="transmembrane region" description="Helical" evidence="1">
    <location>
        <begin position="40"/>
        <end position="60"/>
    </location>
</feature>
<keyword evidence="1" id="KW-1133">Transmembrane helix</keyword>
<dbReference type="Proteomes" id="UP000236724">
    <property type="component" value="Unassembled WGS sequence"/>
</dbReference>
<keyword evidence="1" id="KW-0472">Membrane</keyword>
<feature type="transmembrane region" description="Helical" evidence="1">
    <location>
        <begin position="381"/>
        <end position="399"/>
    </location>
</feature>
<evidence type="ECO:0000256" key="1">
    <source>
        <dbReference type="SAM" id="Phobius"/>
    </source>
</evidence>
<gene>
    <name evidence="2" type="ORF">MBHS_03199</name>
</gene>
<feature type="transmembrane region" description="Helical" evidence="1">
    <location>
        <begin position="120"/>
        <end position="141"/>
    </location>
</feature>
<proteinExistence type="predicted"/>
<organism evidence="2 3">
    <name type="scientific">Candidatus Venteria ishoeyi</name>
    <dbReference type="NCBI Taxonomy" id="1899563"/>
    <lineage>
        <taxon>Bacteria</taxon>
        <taxon>Pseudomonadati</taxon>
        <taxon>Pseudomonadota</taxon>
        <taxon>Gammaproteobacteria</taxon>
        <taxon>Thiotrichales</taxon>
        <taxon>Thiotrichaceae</taxon>
        <taxon>Venteria</taxon>
    </lineage>
</organism>
<evidence type="ECO:0000313" key="2">
    <source>
        <dbReference type="EMBL" id="SEH07324.1"/>
    </source>
</evidence>